<feature type="compositionally biased region" description="Basic residues" evidence="6">
    <location>
        <begin position="80"/>
        <end position="92"/>
    </location>
</feature>
<gene>
    <name evidence="8" type="ORF">BDK51DRAFT_27267</name>
</gene>
<dbReference type="EMBL" id="KZ996789">
    <property type="protein sequence ID" value="RKO88330.1"/>
    <property type="molecule type" value="Genomic_DNA"/>
</dbReference>
<feature type="non-terminal residue" evidence="8">
    <location>
        <position position="288"/>
    </location>
</feature>
<dbReference type="Pfam" id="PF00010">
    <property type="entry name" value="HLH"/>
    <property type="match status" value="1"/>
</dbReference>
<dbReference type="GO" id="GO:0003700">
    <property type="term" value="F:DNA-binding transcription factor activity"/>
    <property type="evidence" value="ECO:0007669"/>
    <property type="project" value="TreeGrafter"/>
</dbReference>
<feature type="compositionally biased region" description="Basic and acidic residues" evidence="6">
    <location>
        <begin position="265"/>
        <end position="288"/>
    </location>
</feature>
<feature type="region of interest" description="Disordered" evidence="6">
    <location>
        <begin position="39"/>
        <end position="62"/>
    </location>
</feature>
<keyword evidence="5" id="KW-0539">Nucleus</keyword>
<dbReference type="PANTHER" id="PTHR10328">
    <property type="entry name" value="PROTEIN MAX MYC-ASSOCIATED FACTOR X"/>
    <property type="match status" value="1"/>
</dbReference>
<keyword evidence="3" id="KW-0010">Activator</keyword>
<evidence type="ECO:0000256" key="2">
    <source>
        <dbReference type="ARBA" id="ARBA00023125"/>
    </source>
</evidence>
<dbReference type="PROSITE" id="PS50888">
    <property type="entry name" value="BHLH"/>
    <property type="match status" value="1"/>
</dbReference>
<evidence type="ECO:0000256" key="1">
    <source>
        <dbReference type="ARBA" id="ARBA00023015"/>
    </source>
</evidence>
<evidence type="ECO:0000256" key="6">
    <source>
        <dbReference type="SAM" id="MobiDB-lite"/>
    </source>
</evidence>
<dbReference type="GO" id="GO:0003677">
    <property type="term" value="F:DNA binding"/>
    <property type="evidence" value="ECO:0007669"/>
    <property type="project" value="UniProtKB-KW"/>
</dbReference>
<reference evidence="9" key="1">
    <citation type="journal article" date="2018" name="Nat. Microbiol.">
        <title>Leveraging single-cell genomics to expand the fungal tree of life.</title>
        <authorList>
            <person name="Ahrendt S.R."/>
            <person name="Quandt C.A."/>
            <person name="Ciobanu D."/>
            <person name="Clum A."/>
            <person name="Salamov A."/>
            <person name="Andreopoulos B."/>
            <person name="Cheng J.F."/>
            <person name="Woyke T."/>
            <person name="Pelin A."/>
            <person name="Henrissat B."/>
            <person name="Reynolds N.K."/>
            <person name="Benny G.L."/>
            <person name="Smith M.E."/>
            <person name="James T.Y."/>
            <person name="Grigoriev I.V."/>
        </authorList>
    </citation>
    <scope>NUCLEOTIDE SEQUENCE [LARGE SCALE GENOMIC DNA]</scope>
</reference>
<dbReference type="Gene3D" id="4.10.280.10">
    <property type="entry name" value="Helix-loop-helix DNA-binding domain"/>
    <property type="match status" value="1"/>
</dbReference>
<dbReference type="SUPFAM" id="SSF47459">
    <property type="entry name" value="HLH, helix-loop-helix DNA-binding domain"/>
    <property type="match status" value="1"/>
</dbReference>
<keyword evidence="1" id="KW-0805">Transcription regulation</keyword>
<protein>
    <recommendedName>
        <fullName evidence="7">BHLH domain-containing protein</fullName>
    </recommendedName>
</protein>
<accession>A0A4P9WBN2</accession>
<sequence length="288" mass="32220">MAHYQPPPPHSAFKGSTAASPPQHSHYYQHIPQIAPPHHNQQQLIHQQENDPQRGVPTAAEHHGANHYALPPQAAAHQNPTHHHPHHHPHHLPHPELVRIGHQQHAPQHYQMQNPEVGYPGRGGYAVAQPHNAIERARRESLNERFVQLAQSVPPLSSYRKPSKAVIVSKTIEYVQDVHRRIEVKDRSLMTMRSRNADLHDEVNRLRALLELPPAEMEEEIGVESEVGAQGMSPKSEGGEMDEGDEDDEEMGVHGMGRDAGVGSDHGDERGERGFEARERFQGEAGGR</sequence>
<dbReference type="AlphaFoldDB" id="A0A4P9WBN2"/>
<dbReference type="GO" id="GO:0046983">
    <property type="term" value="F:protein dimerization activity"/>
    <property type="evidence" value="ECO:0007669"/>
    <property type="project" value="InterPro"/>
</dbReference>
<keyword evidence="2" id="KW-0238">DNA-binding</keyword>
<feature type="region of interest" description="Disordered" evidence="6">
    <location>
        <begin position="1"/>
        <end position="24"/>
    </location>
</feature>
<dbReference type="CDD" id="cd00083">
    <property type="entry name" value="bHLH_SF"/>
    <property type="match status" value="1"/>
</dbReference>
<dbReference type="OrthoDB" id="8964853at2759"/>
<evidence type="ECO:0000256" key="3">
    <source>
        <dbReference type="ARBA" id="ARBA00023159"/>
    </source>
</evidence>
<dbReference type="GO" id="GO:0090575">
    <property type="term" value="C:RNA polymerase II transcription regulator complex"/>
    <property type="evidence" value="ECO:0007669"/>
    <property type="project" value="TreeGrafter"/>
</dbReference>
<dbReference type="InterPro" id="IPR011598">
    <property type="entry name" value="bHLH_dom"/>
</dbReference>
<name>A0A4P9WBN2_9FUNG</name>
<organism evidence="8 9">
    <name type="scientific">Blyttiomyces helicus</name>
    <dbReference type="NCBI Taxonomy" id="388810"/>
    <lineage>
        <taxon>Eukaryota</taxon>
        <taxon>Fungi</taxon>
        <taxon>Fungi incertae sedis</taxon>
        <taxon>Chytridiomycota</taxon>
        <taxon>Chytridiomycota incertae sedis</taxon>
        <taxon>Chytridiomycetes</taxon>
        <taxon>Chytridiomycetes incertae sedis</taxon>
        <taxon>Blyttiomyces</taxon>
    </lineage>
</organism>
<dbReference type="Proteomes" id="UP000269721">
    <property type="component" value="Unassembled WGS sequence"/>
</dbReference>
<proteinExistence type="predicted"/>
<dbReference type="GO" id="GO:0045944">
    <property type="term" value="P:positive regulation of transcription by RNA polymerase II"/>
    <property type="evidence" value="ECO:0007669"/>
    <property type="project" value="TreeGrafter"/>
</dbReference>
<keyword evidence="4" id="KW-0804">Transcription</keyword>
<feature type="region of interest" description="Disordered" evidence="6">
    <location>
        <begin position="75"/>
        <end position="94"/>
    </location>
</feature>
<feature type="region of interest" description="Disordered" evidence="6">
    <location>
        <begin position="225"/>
        <end position="288"/>
    </location>
</feature>
<feature type="compositionally biased region" description="Acidic residues" evidence="6">
    <location>
        <begin position="239"/>
        <end position="250"/>
    </location>
</feature>
<evidence type="ECO:0000313" key="9">
    <source>
        <dbReference type="Proteomes" id="UP000269721"/>
    </source>
</evidence>
<feature type="compositionally biased region" description="Pro residues" evidence="6">
    <location>
        <begin position="1"/>
        <end position="10"/>
    </location>
</feature>
<dbReference type="InterPro" id="IPR036638">
    <property type="entry name" value="HLH_DNA-bd_sf"/>
</dbReference>
<keyword evidence="9" id="KW-1185">Reference proteome</keyword>
<evidence type="ECO:0000313" key="8">
    <source>
        <dbReference type="EMBL" id="RKO88330.1"/>
    </source>
</evidence>
<dbReference type="SMART" id="SM00353">
    <property type="entry name" value="HLH"/>
    <property type="match status" value="1"/>
</dbReference>
<dbReference type="PANTHER" id="PTHR10328:SF3">
    <property type="entry name" value="PROTEIN MAX"/>
    <property type="match status" value="1"/>
</dbReference>
<evidence type="ECO:0000256" key="4">
    <source>
        <dbReference type="ARBA" id="ARBA00023163"/>
    </source>
</evidence>
<evidence type="ECO:0000259" key="7">
    <source>
        <dbReference type="PROSITE" id="PS50888"/>
    </source>
</evidence>
<evidence type="ECO:0000256" key="5">
    <source>
        <dbReference type="ARBA" id="ARBA00023242"/>
    </source>
</evidence>
<feature type="domain" description="BHLH" evidence="7">
    <location>
        <begin position="126"/>
        <end position="178"/>
    </location>
</feature>